<comment type="subcellular location">
    <subcellularLocation>
        <location evidence="1">Cell membrane</location>
        <topology evidence="1">Lipid-anchor</topology>
        <topology evidence="1">GPI-anchor</topology>
    </subcellularLocation>
</comment>
<dbReference type="CDD" id="cd00096">
    <property type="entry name" value="Ig"/>
    <property type="match status" value="1"/>
</dbReference>
<dbReference type="GO" id="GO:0043025">
    <property type="term" value="C:neuronal cell body"/>
    <property type="evidence" value="ECO:0007669"/>
    <property type="project" value="TreeGrafter"/>
</dbReference>
<keyword evidence="4" id="KW-0677">Repeat</keyword>
<dbReference type="InterPro" id="IPR003599">
    <property type="entry name" value="Ig_sub"/>
</dbReference>
<organism evidence="10">
    <name type="scientific">Pundamilia nyererei</name>
    <dbReference type="NCBI Taxonomy" id="303518"/>
    <lineage>
        <taxon>Eukaryota</taxon>
        <taxon>Metazoa</taxon>
        <taxon>Chordata</taxon>
        <taxon>Craniata</taxon>
        <taxon>Vertebrata</taxon>
        <taxon>Euteleostomi</taxon>
        <taxon>Actinopterygii</taxon>
        <taxon>Neopterygii</taxon>
        <taxon>Teleostei</taxon>
        <taxon>Neoteleostei</taxon>
        <taxon>Acanthomorphata</taxon>
        <taxon>Ovalentaria</taxon>
        <taxon>Cichlomorphae</taxon>
        <taxon>Cichliformes</taxon>
        <taxon>Cichlidae</taxon>
        <taxon>African cichlids</taxon>
        <taxon>Pseudocrenilabrinae</taxon>
        <taxon>Haplochromini</taxon>
        <taxon>Pundamilia</taxon>
    </lineage>
</organism>
<keyword evidence="3" id="KW-0336">GPI-anchor</keyword>
<dbReference type="SMART" id="SM00408">
    <property type="entry name" value="IGc2"/>
    <property type="match status" value="2"/>
</dbReference>
<dbReference type="Pfam" id="PF00629">
    <property type="entry name" value="MAM"/>
    <property type="match status" value="1"/>
</dbReference>
<dbReference type="GO" id="GO:0005886">
    <property type="term" value="C:plasma membrane"/>
    <property type="evidence" value="ECO:0007669"/>
    <property type="project" value="UniProtKB-SubCell"/>
</dbReference>
<dbReference type="InterPro" id="IPR050958">
    <property type="entry name" value="Cell_Adh-Cytoskel_Orgn"/>
</dbReference>
<feature type="domain" description="Ig-like" evidence="8">
    <location>
        <begin position="19"/>
        <end position="98"/>
    </location>
</feature>
<sequence length="687" mass="77772">SGQACNVEEERYSERVYTIKEGETLELQCLVTGHPRPQIRWTKTAGGASDRESSLHNETLRIQNINRHQGGRYYCKAENGLGSPAIRSIRVDCTKTITGSTQPSSCLCPLRHLLCPQMFVFLCPLCHVGLRKGRFWITPDPYHNDDNIQIGREVKISCQVEATPPEELQFSWLKNGRPLRSSERMVITHTDTDVSPGTTNLDIIDLKFTDFGTYTCVASLRNGGTPEISIDVNISSTTGEASSYGSAFVPPPPVLTTKVNLFFFSETFVSFYILLVLSILQMMFLSAERSQDGCCSCSFLLFIPVDPCLCQKPPWLCVAVPPAVEPEHTEIRQALGRAFSLTCRLLRAHPARLLRYEWKLGTRLLTVGQFMKKTSWTCFQPCVTSDPTASSGKANPPEFYYDTYSALWQSRPRVYGFKLQWTQMEPNAVDRILAYRLGIRQVSAQEIPMEGTIQKGELLTYNLTELIKPESYLVRLTPITRYGEGDSTERIITYSGRLPRFLSFNPRTRAGTQTLPRKSLWRNLHPVRFGFYMYIETSRPRLEDDTARLLSPTFNSKSSSVSNNPTYCFAFYYHMYGKHIGETLNVFLRQKGQAVTDTLVWSLTGNQGDRWRQAKVKIHPTTAFQMVIEGVRGSGIEGDIAIDDVAIEEGECTTKEAMDKETDCGYRTPDLFNHINKRPTRDHHLAI</sequence>
<feature type="domain" description="MAM" evidence="7">
    <location>
        <begin position="530"/>
        <end position="654"/>
    </location>
</feature>
<dbReference type="SMART" id="SM00137">
    <property type="entry name" value="MAM"/>
    <property type="match status" value="1"/>
</dbReference>
<dbReference type="GO" id="GO:0030424">
    <property type="term" value="C:axon"/>
    <property type="evidence" value="ECO:0007669"/>
    <property type="project" value="TreeGrafter"/>
</dbReference>
<dbReference type="GO" id="GO:0007156">
    <property type="term" value="P:homophilic cell adhesion via plasma membrane adhesion molecules"/>
    <property type="evidence" value="ECO:0007669"/>
    <property type="project" value="TreeGrafter"/>
</dbReference>
<dbReference type="InterPro" id="IPR003598">
    <property type="entry name" value="Ig_sub2"/>
</dbReference>
<keyword evidence="3" id="KW-0472">Membrane</keyword>
<dbReference type="PROSITE" id="PS50835">
    <property type="entry name" value="IG_LIKE"/>
    <property type="match status" value="2"/>
</dbReference>
<evidence type="ECO:0000259" key="7">
    <source>
        <dbReference type="PROSITE" id="PS50060"/>
    </source>
</evidence>
<dbReference type="InterPro" id="IPR013783">
    <property type="entry name" value="Ig-like_fold"/>
</dbReference>
<dbReference type="SMART" id="SM00409">
    <property type="entry name" value="IG"/>
    <property type="match status" value="2"/>
</dbReference>
<dbReference type="GO" id="GO:0050808">
    <property type="term" value="P:synapse organization"/>
    <property type="evidence" value="ECO:0007669"/>
    <property type="project" value="TreeGrafter"/>
</dbReference>
<keyword evidence="2" id="KW-1003">Cell membrane</keyword>
<dbReference type="FunFam" id="2.60.40.10:FF:000243">
    <property type="entry name" value="MAM domain-containing glycosylphosphatidylinositol anchor protein 1"/>
    <property type="match status" value="1"/>
</dbReference>
<dbReference type="Ensembl" id="ENSPNYT00000030951.1">
    <property type="protein sequence ID" value="ENSPNYP00000030216.1"/>
    <property type="gene ID" value="ENSPNYG00000022752.1"/>
</dbReference>
<evidence type="ECO:0000256" key="3">
    <source>
        <dbReference type="ARBA" id="ARBA00022622"/>
    </source>
</evidence>
<dbReference type="Pfam" id="PF07679">
    <property type="entry name" value="I-set"/>
    <property type="match status" value="1"/>
</dbReference>
<dbReference type="InterPro" id="IPR036179">
    <property type="entry name" value="Ig-like_dom_sf"/>
</dbReference>
<dbReference type="AlphaFoldDB" id="A0A3B4H9T0"/>
<dbReference type="SUPFAM" id="SSF49265">
    <property type="entry name" value="Fibronectin type III"/>
    <property type="match status" value="1"/>
</dbReference>
<dbReference type="PANTHER" id="PTHR45080">
    <property type="entry name" value="CONTACTIN 5"/>
    <property type="match status" value="1"/>
</dbReference>
<evidence type="ECO:0000259" key="9">
    <source>
        <dbReference type="PROSITE" id="PS50853"/>
    </source>
</evidence>
<dbReference type="InterPro" id="IPR036116">
    <property type="entry name" value="FN3_sf"/>
</dbReference>
<dbReference type="PROSITE" id="PS50060">
    <property type="entry name" value="MAM_2"/>
    <property type="match status" value="1"/>
</dbReference>
<dbReference type="SUPFAM" id="SSF49899">
    <property type="entry name" value="Concanavalin A-like lectins/glucanases"/>
    <property type="match status" value="1"/>
</dbReference>
<dbReference type="GeneTree" id="ENSGT00940000155369"/>
<accession>A0A3B4H9T0</accession>
<dbReference type="GO" id="GO:0008046">
    <property type="term" value="F:axon guidance receptor activity"/>
    <property type="evidence" value="ECO:0007669"/>
    <property type="project" value="TreeGrafter"/>
</dbReference>
<feature type="domain" description="Fibronectin type-III" evidence="9">
    <location>
        <begin position="403"/>
        <end position="498"/>
    </location>
</feature>
<dbReference type="InterPro" id="IPR003961">
    <property type="entry name" value="FN3_dom"/>
</dbReference>
<keyword evidence="6" id="KW-0393">Immunoglobulin domain</keyword>
<proteinExistence type="predicted"/>
<name>A0A3B4H9T0_9CICH</name>
<keyword evidence="5" id="KW-0449">Lipoprotein</keyword>
<dbReference type="InterPro" id="IPR000998">
    <property type="entry name" value="MAM_dom"/>
</dbReference>
<reference evidence="10" key="1">
    <citation type="submission" date="2023-09" db="UniProtKB">
        <authorList>
            <consortium name="Ensembl"/>
        </authorList>
    </citation>
    <scope>IDENTIFICATION</scope>
</reference>
<evidence type="ECO:0000256" key="2">
    <source>
        <dbReference type="ARBA" id="ARBA00022475"/>
    </source>
</evidence>
<dbReference type="InterPro" id="IPR013098">
    <property type="entry name" value="Ig_I-set"/>
</dbReference>
<evidence type="ECO:0000313" key="10">
    <source>
        <dbReference type="Ensembl" id="ENSPNYP00000030216.1"/>
    </source>
</evidence>
<keyword evidence="3" id="KW-0325">Glycoprotein</keyword>
<dbReference type="GO" id="GO:0098552">
    <property type="term" value="C:side of membrane"/>
    <property type="evidence" value="ECO:0007669"/>
    <property type="project" value="UniProtKB-KW"/>
</dbReference>
<evidence type="ECO:0000259" key="8">
    <source>
        <dbReference type="PROSITE" id="PS50835"/>
    </source>
</evidence>
<dbReference type="Gene3D" id="2.60.120.200">
    <property type="match status" value="1"/>
</dbReference>
<dbReference type="PROSITE" id="PS50853">
    <property type="entry name" value="FN3"/>
    <property type="match status" value="1"/>
</dbReference>
<evidence type="ECO:0000256" key="6">
    <source>
        <dbReference type="ARBA" id="ARBA00023319"/>
    </source>
</evidence>
<dbReference type="Gene3D" id="2.60.40.10">
    <property type="entry name" value="Immunoglobulins"/>
    <property type="match status" value="2"/>
</dbReference>
<protein>
    <submittedName>
        <fullName evidence="10">MAM domain containing glycosylphosphatidylinositol anchor 2a</fullName>
    </submittedName>
</protein>
<dbReference type="PANTHER" id="PTHR45080:SF35">
    <property type="entry name" value="MAM DOMAIN-CONTAINING GLYCOSYLPHOSPHATIDYLINOSITOL ANCHOR 2"/>
    <property type="match status" value="1"/>
</dbReference>
<feature type="domain" description="Ig-like" evidence="8">
    <location>
        <begin position="116"/>
        <end position="235"/>
    </location>
</feature>
<dbReference type="InterPro" id="IPR013320">
    <property type="entry name" value="ConA-like_dom_sf"/>
</dbReference>
<dbReference type="SUPFAM" id="SSF48726">
    <property type="entry name" value="Immunoglobulin"/>
    <property type="match status" value="2"/>
</dbReference>
<evidence type="ECO:0000256" key="4">
    <source>
        <dbReference type="ARBA" id="ARBA00022737"/>
    </source>
</evidence>
<dbReference type="Pfam" id="PF13927">
    <property type="entry name" value="Ig_3"/>
    <property type="match status" value="1"/>
</dbReference>
<evidence type="ECO:0000256" key="1">
    <source>
        <dbReference type="ARBA" id="ARBA00004609"/>
    </source>
</evidence>
<evidence type="ECO:0000256" key="5">
    <source>
        <dbReference type="ARBA" id="ARBA00023288"/>
    </source>
</evidence>
<dbReference type="InterPro" id="IPR007110">
    <property type="entry name" value="Ig-like_dom"/>
</dbReference>
<dbReference type="CDD" id="cd06263">
    <property type="entry name" value="MAM"/>
    <property type="match status" value="1"/>
</dbReference>